<keyword evidence="2" id="KW-0238">DNA-binding</keyword>
<keyword evidence="6" id="KW-1185">Reference proteome</keyword>
<accession>A0ABW5C3I6</accession>
<dbReference type="PROSITE" id="PS00041">
    <property type="entry name" value="HTH_ARAC_FAMILY_1"/>
    <property type="match status" value="1"/>
</dbReference>
<dbReference type="SUPFAM" id="SSF51215">
    <property type="entry name" value="Regulatory protein AraC"/>
    <property type="match status" value="1"/>
</dbReference>
<proteinExistence type="predicted"/>
<reference evidence="6" key="1">
    <citation type="journal article" date="2019" name="Int. J. Syst. Evol. Microbiol.">
        <title>The Global Catalogue of Microorganisms (GCM) 10K type strain sequencing project: providing services to taxonomists for standard genome sequencing and annotation.</title>
        <authorList>
            <consortium name="The Broad Institute Genomics Platform"/>
            <consortium name="The Broad Institute Genome Sequencing Center for Infectious Disease"/>
            <person name="Wu L."/>
            <person name="Ma J."/>
        </authorList>
    </citation>
    <scope>NUCLEOTIDE SEQUENCE [LARGE SCALE GENOMIC DNA]</scope>
    <source>
        <strain evidence="6">CGMCC 1.15474</strain>
    </source>
</reference>
<evidence type="ECO:0000256" key="1">
    <source>
        <dbReference type="ARBA" id="ARBA00023015"/>
    </source>
</evidence>
<dbReference type="InterPro" id="IPR037923">
    <property type="entry name" value="HTH-like"/>
</dbReference>
<dbReference type="SMART" id="SM00342">
    <property type="entry name" value="HTH_ARAC"/>
    <property type="match status" value="1"/>
</dbReference>
<evidence type="ECO:0000259" key="4">
    <source>
        <dbReference type="PROSITE" id="PS01124"/>
    </source>
</evidence>
<keyword evidence="3" id="KW-0804">Transcription</keyword>
<dbReference type="CDD" id="cd02208">
    <property type="entry name" value="cupin_RmlC-like"/>
    <property type="match status" value="1"/>
</dbReference>
<dbReference type="InterPro" id="IPR003313">
    <property type="entry name" value="AraC-bd"/>
</dbReference>
<name>A0ABW5C3I6_9BACI</name>
<dbReference type="SUPFAM" id="SSF46689">
    <property type="entry name" value="Homeodomain-like"/>
    <property type="match status" value="2"/>
</dbReference>
<protein>
    <submittedName>
        <fullName evidence="5">AraC family transcriptional regulator</fullName>
    </submittedName>
</protein>
<evidence type="ECO:0000313" key="6">
    <source>
        <dbReference type="Proteomes" id="UP001597318"/>
    </source>
</evidence>
<keyword evidence="1" id="KW-0805">Transcription regulation</keyword>
<dbReference type="InterPro" id="IPR009057">
    <property type="entry name" value="Homeodomain-like_sf"/>
</dbReference>
<dbReference type="PANTHER" id="PTHR43280:SF28">
    <property type="entry name" value="HTH-TYPE TRANSCRIPTIONAL ACTIVATOR RHAS"/>
    <property type="match status" value="1"/>
</dbReference>
<dbReference type="Pfam" id="PF02311">
    <property type="entry name" value="AraC_binding"/>
    <property type="match status" value="1"/>
</dbReference>
<dbReference type="EMBL" id="JBHUIK010000004">
    <property type="protein sequence ID" value="MFD2215490.1"/>
    <property type="molecule type" value="Genomic_DNA"/>
</dbReference>
<evidence type="ECO:0000256" key="2">
    <source>
        <dbReference type="ARBA" id="ARBA00023125"/>
    </source>
</evidence>
<dbReference type="InterPro" id="IPR014710">
    <property type="entry name" value="RmlC-like_jellyroll"/>
</dbReference>
<gene>
    <name evidence="5" type="ORF">ACFSKK_17510</name>
</gene>
<dbReference type="InterPro" id="IPR018060">
    <property type="entry name" value="HTH_AraC"/>
</dbReference>
<dbReference type="PANTHER" id="PTHR43280">
    <property type="entry name" value="ARAC-FAMILY TRANSCRIPTIONAL REGULATOR"/>
    <property type="match status" value="1"/>
</dbReference>
<dbReference type="Gene3D" id="1.10.10.60">
    <property type="entry name" value="Homeodomain-like"/>
    <property type="match status" value="2"/>
</dbReference>
<sequence>MISTNELLSGKTALNKYLHHVSHHEISFHVHYWGVMPNHYNTLFHKHSFYEVCFVVDGEGEYIENDSTFKLQKNKLFLSRPDVLHQIKSENGLFLIYIGFELIESKSSDKWIETMKQIEKCNEIVIDVEEGASFVLLWESLLSQASKSDHLYFEEILVNTAYSLILSILERFSRMVVRSSTKKELEKNTSPILAQAILYIQNNLSDNLKHSDIVKHLHISARHLTRLFVKELGMSYTEYVKNERIQKAALLLKTTNLSIKEISEKTGFKNVHYFTRVFATTVRHPPGIFRMLYTNQEHLTYSENEKPSRPE</sequence>
<dbReference type="RefSeq" id="WP_247340163.1">
    <property type="nucleotide sequence ID" value="NZ_CP095550.1"/>
</dbReference>
<dbReference type="Proteomes" id="UP001597318">
    <property type="component" value="Unassembled WGS sequence"/>
</dbReference>
<comment type="caution">
    <text evidence="5">The sequence shown here is derived from an EMBL/GenBank/DDBJ whole genome shotgun (WGS) entry which is preliminary data.</text>
</comment>
<organism evidence="5 6">
    <name type="scientific">Metabacillus endolithicus</name>
    <dbReference type="NCBI Taxonomy" id="1535204"/>
    <lineage>
        <taxon>Bacteria</taxon>
        <taxon>Bacillati</taxon>
        <taxon>Bacillota</taxon>
        <taxon>Bacilli</taxon>
        <taxon>Bacillales</taxon>
        <taxon>Bacillaceae</taxon>
        <taxon>Metabacillus</taxon>
    </lineage>
</organism>
<feature type="domain" description="HTH araC/xylS-type" evidence="4">
    <location>
        <begin position="194"/>
        <end position="292"/>
    </location>
</feature>
<evidence type="ECO:0000313" key="5">
    <source>
        <dbReference type="EMBL" id="MFD2215490.1"/>
    </source>
</evidence>
<dbReference type="Pfam" id="PF12833">
    <property type="entry name" value="HTH_18"/>
    <property type="match status" value="1"/>
</dbReference>
<evidence type="ECO:0000256" key="3">
    <source>
        <dbReference type="ARBA" id="ARBA00023163"/>
    </source>
</evidence>
<dbReference type="PROSITE" id="PS01124">
    <property type="entry name" value="HTH_ARAC_FAMILY_2"/>
    <property type="match status" value="1"/>
</dbReference>
<dbReference type="InterPro" id="IPR018062">
    <property type="entry name" value="HTH_AraC-typ_CS"/>
</dbReference>
<dbReference type="Gene3D" id="2.60.120.10">
    <property type="entry name" value="Jelly Rolls"/>
    <property type="match status" value="1"/>
</dbReference>